<comment type="caution">
    <text evidence="1">The sequence shown here is derived from an EMBL/GenBank/DDBJ whole genome shotgun (WGS) entry which is preliminary data.</text>
</comment>
<sequence length="125" mass="13253">MLVLPSKGGRSGLAGWVWATSAVGDTVRVLNSSMPYWGSDGARGDFFCALQANRDVPAPSPRISQRVPGHRAGEAYTLRLLVAKRPGFPDPWLRVLAGGDELVSLESVGESFTESSACPTLPAAR</sequence>
<evidence type="ECO:0000313" key="1">
    <source>
        <dbReference type="EMBL" id="CAK0839560.1"/>
    </source>
</evidence>
<proteinExistence type="predicted"/>
<accession>A0ABN9T4P0</accession>
<protein>
    <submittedName>
        <fullName evidence="1">Uncharacterized protein</fullName>
    </submittedName>
</protein>
<keyword evidence="2" id="KW-1185">Reference proteome</keyword>
<dbReference type="Proteomes" id="UP001189429">
    <property type="component" value="Unassembled WGS sequence"/>
</dbReference>
<dbReference type="EMBL" id="CAUYUJ010014305">
    <property type="protein sequence ID" value="CAK0839560.1"/>
    <property type="molecule type" value="Genomic_DNA"/>
</dbReference>
<gene>
    <name evidence="1" type="ORF">PCOR1329_LOCUS35213</name>
</gene>
<reference evidence="1" key="1">
    <citation type="submission" date="2023-10" db="EMBL/GenBank/DDBJ databases">
        <authorList>
            <person name="Chen Y."/>
            <person name="Shah S."/>
            <person name="Dougan E. K."/>
            <person name="Thang M."/>
            <person name="Chan C."/>
        </authorList>
    </citation>
    <scope>NUCLEOTIDE SEQUENCE [LARGE SCALE GENOMIC DNA]</scope>
</reference>
<evidence type="ECO:0000313" key="2">
    <source>
        <dbReference type="Proteomes" id="UP001189429"/>
    </source>
</evidence>
<organism evidence="1 2">
    <name type="scientific">Prorocentrum cordatum</name>
    <dbReference type="NCBI Taxonomy" id="2364126"/>
    <lineage>
        <taxon>Eukaryota</taxon>
        <taxon>Sar</taxon>
        <taxon>Alveolata</taxon>
        <taxon>Dinophyceae</taxon>
        <taxon>Prorocentrales</taxon>
        <taxon>Prorocentraceae</taxon>
        <taxon>Prorocentrum</taxon>
    </lineage>
</organism>
<name>A0ABN9T4P0_9DINO</name>